<organism evidence="1 2">
    <name type="scientific">Crocosphaera chwakensis CCY0110</name>
    <dbReference type="NCBI Taxonomy" id="391612"/>
    <lineage>
        <taxon>Bacteria</taxon>
        <taxon>Bacillati</taxon>
        <taxon>Cyanobacteriota</taxon>
        <taxon>Cyanophyceae</taxon>
        <taxon>Oscillatoriophycideae</taxon>
        <taxon>Chroococcales</taxon>
        <taxon>Aphanothecaceae</taxon>
        <taxon>Crocosphaera</taxon>
        <taxon>Crocosphaera chwakensis</taxon>
    </lineage>
</organism>
<protein>
    <submittedName>
        <fullName evidence="1">Uncharacterized protein</fullName>
    </submittedName>
</protein>
<gene>
    <name evidence="1" type="ORF">CY0110_03504</name>
</gene>
<reference evidence="1 2" key="1">
    <citation type="submission" date="2007-03" db="EMBL/GenBank/DDBJ databases">
        <authorList>
            <person name="Stal L."/>
            <person name="Ferriera S."/>
            <person name="Johnson J."/>
            <person name="Kravitz S."/>
            <person name="Beeson K."/>
            <person name="Sutton G."/>
            <person name="Rogers Y.-H."/>
            <person name="Friedman R."/>
            <person name="Frazier M."/>
            <person name="Venter J.C."/>
        </authorList>
    </citation>
    <scope>NUCLEOTIDE SEQUENCE [LARGE SCALE GENOMIC DNA]</scope>
    <source>
        <strain evidence="1 2">CCY0110</strain>
    </source>
</reference>
<sequence length="54" mass="6373">MKSSYELTEHAKKRLDERSIPEFGNRVLRVVYKPTENPIKVITVHFDRSMKGKL</sequence>
<evidence type="ECO:0000313" key="1">
    <source>
        <dbReference type="EMBL" id="EAZ93103.1"/>
    </source>
</evidence>
<keyword evidence="2" id="KW-1185">Reference proteome</keyword>
<comment type="caution">
    <text evidence="1">The sequence shown here is derived from an EMBL/GenBank/DDBJ whole genome shotgun (WGS) entry which is preliminary data.</text>
</comment>
<evidence type="ECO:0000313" key="2">
    <source>
        <dbReference type="Proteomes" id="UP000003781"/>
    </source>
</evidence>
<dbReference type="Proteomes" id="UP000003781">
    <property type="component" value="Unassembled WGS sequence"/>
</dbReference>
<proteinExistence type="predicted"/>
<dbReference type="AlphaFoldDB" id="A3IKB4"/>
<dbReference type="EMBL" id="AAXW01000003">
    <property type="protein sequence ID" value="EAZ93103.1"/>
    <property type="molecule type" value="Genomic_DNA"/>
</dbReference>
<name>A3IKB4_9CHRO</name>
<accession>A3IKB4</accession>
<dbReference type="RefSeq" id="WP_008273774.1">
    <property type="nucleotide sequence ID" value="NZ_AAXW01000003.1"/>
</dbReference>